<feature type="transmembrane region" description="Helical" evidence="14">
    <location>
        <begin position="305"/>
        <end position="325"/>
    </location>
</feature>
<dbReference type="RefSeq" id="XP_014565616.1">
    <property type="nucleotide sequence ID" value="XM_014710130.1"/>
</dbReference>
<dbReference type="EMBL" id="BABT02000252">
    <property type="protein sequence ID" value="GAB00005.1"/>
    <property type="molecule type" value="Genomic_DNA"/>
</dbReference>
<name>G7EAZ4_MIXOS</name>
<sequence>MTSDEGQDQPTPLSERRVFLKRRDSTTGDETEDIDDRPHGAALAPFQLSHDPSVRWFYSPASLTSWGLAAAFAALVAYNSENLSFPDRLKRHLGLLAAAAAFLLFVVVNCRDGPFARPHPALWRLVLGCNLIYALVLCYACFQDKEHARDLLRTFDSSIGAPLPEKSYAENCAFTPSNVWANIDIFCLAHTLGWFLKSMILRDFWLCTILSVVFEFCELSLEHQLENFKECWWDHLILDVLVCNLVGTYIGMKTCAYLKVTPFSWRGLSTRSRGIKSRLKVFTPYDWTSFEWASTKRFRNYLSTVLLLAFFLVAELNVFYLKFLIRLAPEHPLVIIRLGLFALAAFPAAREFYEYTTHGKKVKRMGSHAWLLLATVILEGLCIIKWSTGEFPEPAPLHVKLFWTFVGVSLVVYPIRKFGFRRPSSPKAIRASPKKQQ</sequence>
<evidence type="ECO:0000313" key="15">
    <source>
        <dbReference type="EMBL" id="GAB00005.1"/>
    </source>
</evidence>
<dbReference type="OMA" id="LPNFWEC"/>
<protein>
    <recommendedName>
        <fullName evidence="17">Phosphatidylserine synthase 2</fullName>
    </recommendedName>
</protein>
<evidence type="ECO:0000256" key="11">
    <source>
        <dbReference type="ARBA" id="ARBA00023264"/>
    </source>
</evidence>
<dbReference type="eggNOG" id="KOG2735">
    <property type="taxonomic scope" value="Eukaryota"/>
</dbReference>
<evidence type="ECO:0000256" key="13">
    <source>
        <dbReference type="SAM" id="MobiDB-lite"/>
    </source>
</evidence>
<dbReference type="InterPro" id="IPR004277">
    <property type="entry name" value="PSS"/>
</dbReference>
<accession>G7EAZ4</accession>
<feature type="compositionally biased region" description="Basic and acidic residues" evidence="13">
    <location>
        <begin position="14"/>
        <end position="26"/>
    </location>
</feature>
<evidence type="ECO:0000256" key="1">
    <source>
        <dbReference type="ARBA" id="ARBA00004477"/>
    </source>
</evidence>
<dbReference type="AlphaFoldDB" id="G7EAZ4"/>
<evidence type="ECO:0000256" key="10">
    <source>
        <dbReference type="ARBA" id="ARBA00023209"/>
    </source>
</evidence>
<reference evidence="15 16" key="2">
    <citation type="journal article" date="2012" name="Open Biol.">
        <title>Characteristics of nucleosomes and linker DNA regions on the genome of the basidiomycete Mixia osmundae revealed by mono- and dinucleosome mapping.</title>
        <authorList>
            <person name="Nishida H."/>
            <person name="Kondo S."/>
            <person name="Matsumoto T."/>
            <person name="Suzuki Y."/>
            <person name="Yoshikawa H."/>
            <person name="Taylor T.D."/>
            <person name="Sugiyama J."/>
        </authorList>
    </citation>
    <scope>NUCLEOTIDE SEQUENCE [LARGE SCALE GENOMIC DNA]</scope>
    <source>
        <strain evidence="16">CBS 9802 / IAM 14324 / JCM 22182 / KY 12970</strain>
    </source>
</reference>
<dbReference type="GO" id="GO:0106245">
    <property type="term" value="F:L-serine-phosphatidylethanolamine phosphatidyltransferase activity"/>
    <property type="evidence" value="ECO:0007669"/>
    <property type="project" value="InterPro"/>
</dbReference>
<feature type="transmembrane region" description="Helical" evidence="14">
    <location>
        <begin position="331"/>
        <end position="349"/>
    </location>
</feature>
<comment type="pathway">
    <text evidence="12">Phospholipid metabolism.</text>
</comment>
<comment type="subcellular location">
    <subcellularLocation>
        <location evidence="1">Endoplasmic reticulum membrane</location>
        <topology evidence="1">Multi-pass membrane protein</topology>
    </subcellularLocation>
</comment>
<feature type="region of interest" description="Disordered" evidence="13">
    <location>
        <begin position="1"/>
        <end position="38"/>
    </location>
</feature>
<keyword evidence="5 14" id="KW-0812">Transmembrane</keyword>
<evidence type="ECO:0000256" key="2">
    <source>
        <dbReference type="ARBA" id="ARBA00005189"/>
    </source>
</evidence>
<evidence type="ECO:0000256" key="9">
    <source>
        <dbReference type="ARBA" id="ARBA00023136"/>
    </source>
</evidence>
<dbReference type="GO" id="GO:0005789">
    <property type="term" value="C:endoplasmic reticulum membrane"/>
    <property type="evidence" value="ECO:0007669"/>
    <property type="project" value="UniProtKB-SubCell"/>
</dbReference>
<keyword evidence="8" id="KW-0443">Lipid metabolism</keyword>
<feature type="transmembrane region" description="Helical" evidence="14">
    <location>
        <begin position="121"/>
        <end position="142"/>
    </location>
</feature>
<evidence type="ECO:0000256" key="3">
    <source>
        <dbReference type="ARBA" id="ARBA00022516"/>
    </source>
</evidence>
<keyword evidence="3" id="KW-0444">Lipid biosynthesis</keyword>
<evidence type="ECO:0000313" key="16">
    <source>
        <dbReference type="Proteomes" id="UP000009131"/>
    </source>
</evidence>
<dbReference type="Proteomes" id="UP000009131">
    <property type="component" value="Unassembled WGS sequence"/>
</dbReference>
<evidence type="ECO:0000256" key="12">
    <source>
        <dbReference type="ARBA" id="ARBA00025707"/>
    </source>
</evidence>
<evidence type="ECO:0000256" key="5">
    <source>
        <dbReference type="ARBA" id="ARBA00022692"/>
    </source>
</evidence>
<evidence type="ECO:0008006" key="17">
    <source>
        <dbReference type="Google" id="ProtNLM"/>
    </source>
</evidence>
<keyword evidence="6" id="KW-0256">Endoplasmic reticulum</keyword>
<dbReference type="PANTHER" id="PTHR15362">
    <property type="entry name" value="PHOSPHATIDYLINOSITOL SYNTHASE"/>
    <property type="match status" value="1"/>
</dbReference>
<evidence type="ECO:0000256" key="6">
    <source>
        <dbReference type="ARBA" id="ARBA00022824"/>
    </source>
</evidence>
<feature type="transmembrane region" description="Helical" evidence="14">
    <location>
        <begin position="92"/>
        <end position="109"/>
    </location>
</feature>
<evidence type="ECO:0000256" key="8">
    <source>
        <dbReference type="ARBA" id="ARBA00023098"/>
    </source>
</evidence>
<gene>
    <name evidence="15" type="primary">Mo06707</name>
    <name evidence="15" type="ORF">E5Q_06707</name>
</gene>
<reference evidence="15 16" key="1">
    <citation type="journal article" date="2011" name="J. Gen. Appl. Microbiol.">
        <title>Draft genome sequencing of the enigmatic basidiomycete Mixia osmundae.</title>
        <authorList>
            <person name="Nishida H."/>
            <person name="Nagatsuka Y."/>
            <person name="Sugiyama J."/>
        </authorList>
    </citation>
    <scope>NUCLEOTIDE SEQUENCE [LARGE SCALE GENOMIC DNA]</scope>
    <source>
        <strain evidence="16">CBS 9802 / IAM 14324 / JCM 22182 / KY 12970</strain>
    </source>
</reference>
<feature type="compositionally biased region" description="Polar residues" evidence="13">
    <location>
        <begin position="1"/>
        <end position="12"/>
    </location>
</feature>
<keyword evidence="7 14" id="KW-1133">Transmembrane helix</keyword>
<evidence type="ECO:0000256" key="7">
    <source>
        <dbReference type="ARBA" id="ARBA00022989"/>
    </source>
</evidence>
<proteinExistence type="predicted"/>
<evidence type="ECO:0000256" key="4">
    <source>
        <dbReference type="ARBA" id="ARBA00022679"/>
    </source>
</evidence>
<keyword evidence="16" id="KW-1185">Reference proteome</keyword>
<dbReference type="HOGENOM" id="CLU_037661_4_0_1"/>
<keyword evidence="11" id="KW-1208">Phospholipid metabolism</keyword>
<dbReference type="STRING" id="764103.G7EAZ4"/>
<dbReference type="InParanoid" id="G7EAZ4"/>
<dbReference type="OrthoDB" id="10265393at2759"/>
<keyword evidence="10" id="KW-0594">Phospholipid biosynthesis</keyword>
<keyword evidence="9 14" id="KW-0472">Membrane</keyword>
<organism evidence="15 16">
    <name type="scientific">Mixia osmundae (strain CBS 9802 / IAM 14324 / JCM 22182 / KY 12970)</name>
    <dbReference type="NCBI Taxonomy" id="764103"/>
    <lineage>
        <taxon>Eukaryota</taxon>
        <taxon>Fungi</taxon>
        <taxon>Dikarya</taxon>
        <taxon>Basidiomycota</taxon>
        <taxon>Pucciniomycotina</taxon>
        <taxon>Mixiomycetes</taxon>
        <taxon>Mixiales</taxon>
        <taxon>Mixiaceae</taxon>
        <taxon>Mixia</taxon>
    </lineage>
</organism>
<keyword evidence="4" id="KW-0808">Transferase</keyword>
<comment type="caution">
    <text evidence="15">The sequence shown here is derived from an EMBL/GenBank/DDBJ whole genome shotgun (WGS) entry which is preliminary data.</text>
</comment>
<feature type="transmembrane region" description="Helical" evidence="14">
    <location>
        <begin position="369"/>
        <end position="386"/>
    </location>
</feature>
<evidence type="ECO:0000256" key="14">
    <source>
        <dbReference type="SAM" id="Phobius"/>
    </source>
</evidence>
<feature type="transmembrane region" description="Helical" evidence="14">
    <location>
        <begin position="398"/>
        <end position="415"/>
    </location>
</feature>
<feature type="transmembrane region" description="Helical" evidence="14">
    <location>
        <begin position="56"/>
        <end position="80"/>
    </location>
</feature>
<comment type="pathway">
    <text evidence="2">Lipid metabolism.</text>
</comment>
<dbReference type="GO" id="GO:0006659">
    <property type="term" value="P:phosphatidylserine biosynthetic process"/>
    <property type="evidence" value="ECO:0007669"/>
    <property type="project" value="InterPro"/>
</dbReference>
<dbReference type="PANTHER" id="PTHR15362:SF7">
    <property type="entry name" value="PHOSPHATIDYLSERINE SYNTHASE 2"/>
    <property type="match status" value="1"/>
</dbReference>
<dbReference type="Pfam" id="PF03034">
    <property type="entry name" value="PSS"/>
    <property type="match status" value="1"/>
</dbReference>